<accession>A0A146B110</accession>
<feature type="transmembrane region" description="Helical" evidence="9">
    <location>
        <begin position="63"/>
        <end position="83"/>
    </location>
</feature>
<dbReference type="Proteomes" id="UP000076825">
    <property type="component" value="Chromosome 1"/>
</dbReference>
<evidence type="ECO:0000256" key="8">
    <source>
        <dbReference type="ARBA" id="ARBA00037998"/>
    </source>
</evidence>
<evidence type="ECO:0000256" key="1">
    <source>
        <dbReference type="ARBA" id="ARBA00004651"/>
    </source>
</evidence>
<feature type="transmembrane region" description="Helical" evidence="9">
    <location>
        <begin position="265"/>
        <end position="283"/>
    </location>
</feature>
<evidence type="ECO:0000313" key="11">
    <source>
        <dbReference type="Proteomes" id="UP000076825"/>
    </source>
</evidence>
<evidence type="ECO:0000313" key="10">
    <source>
        <dbReference type="EMBL" id="SAI70006.1"/>
    </source>
</evidence>
<evidence type="ECO:0000256" key="7">
    <source>
        <dbReference type="ARBA" id="ARBA00023136"/>
    </source>
</evidence>
<evidence type="ECO:0000256" key="2">
    <source>
        <dbReference type="ARBA" id="ARBA00022448"/>
    </source>
</evidence>
<keyword evidence="3" id="KW-1003">Cell membrane</keyword>
<organism evidence="10 11">
    <name type="scientific">Bordetella trematum</name>
    <dbReference type="NCBI Taxonomy" id="123899"/>
    <lineage>
        <taxon>Bacteria</taxon>
        <taxon>Pseudomonadati</taxon>
        <taxon>Pseudomonadota</taxon>
        <taxon>Betaproteobacteria</taxon>
        <taxon>Burkholderiales</taxon>
        <taxon>Alcaligenaceae</taxon>
        <taxon>Bordetella</taxon>
    </lineage>
</organism>
<sequence>MQEMIQLLVNGVALGSVYALAALGFVIVYSATSVVNFAAGQFVMLGTFFGVTTLIQAEWPAAVAYPAAIAMMAAFGLLFYAMVHLPLQNRPVVSVIIGTVAAGIAMQNAALLIWDAWPFRVPSPFGDGTLSIAGGVITVHALATIGITLMLIAGLYALLHRTSIGRSMRAVAQDVETASLMGLPVRLLLGFAWVLAAVFAGFAGLLVGPMWFADVNMGDAVALKAFAATIIGGFGSVPGAIAGGLVVGLIEILGAAYLSSTYKDLLAFGIMILFLLLRPQGIFGERIAERG</sequence>
<feature type="transmembrane region" description="Helical" evidence="9">
    <location>
        <begin position="95"/>
        <end position="117"/>
    </location>
</feature>
<name>A0A146B110_9BORD</name>
<dbReference type="GO" id="GO:0006865">
    <property type="term" value="P:amino acid transport"/>
    <property type="evidence" value="ECO:0007669"/>
    <property type="project" value="UniProtKB-KW"/>
</dbReference>
<dbReference type="InterPro" id="IPR052157">
    <property type="entry name" value="BCAA_transport_permease"/>
</dbReference>
<dbReference type="PATRIC" id="fig|123899.6.peg.2017"/>
<evidence type="ECO:0000256" key="3">
    <source>
        <dbReference type="ARBA" id="ARBA00022475"/>
    </source>
</evidence>
<dbReference type="EMBL" id="LT546645">
    <property type="protein sequence ID" value="SAI70006.1"/>
    <property type="molecule type" value="Genomic_DNA"/>
</dbReference>
<dbReference type="GO" id="GO:0022857">
    <property type="term" value="F:transmembrane transporter activity"/>
    <property type="evidence" value="ECO:0007669"/>
    <property type="project" value="InterPro"/>
</dbReference>
<evidence type="ECO:0000256" key="4">
    <source>
        <dbReference type="ARBA" id="ARBA00022692"/>
    </source>
</evidence>
<keyword evidence="4 9" id="KW-0812">Transmembrane</keyword>
<dbReference type="AlphaFoldDB" id="A0A146B110"/>
<dbReference type="GO" id="GO:0005886">
    <property type="term" value="C:plasma membrane"/>
    <property type="evidence" value="ECO:0007669"/>
    <property type="project" value="UniProtKB-SubCell"/>
</dbReference>
<comment type="subcellular location">
    <subcellularLocation>
        <location evidence="1">Cell membrane</location>
        <topology evidence="1">Multi-pass membrane protein</topology>
    </subcellularLocation>
</comment>
<comment type="similarity">
    <text evidence="8">Belongs to the binding-protein-dependent transport system permease family. LivHM subfamily.</text>
</comment>
<keyword evidence="11" id="KW-1185">Reference proteome</keyword>
<dbReference type="CDD" id="cd06582">
    <property type="entry name" value="TM_PBP1_LivH_like"/>
    <property type="match status" value="1"/>
</dbReference>
<dbReference type="PANTHER" id="PTHR11795">
    <property type="entry name" value="BRANCHED-CHAIN AMINO ACID TRANSPORT SYSTEM PERMEASE PROTEIN LIVH"/>
    <property type="match status" value="1"/>
</dbReference>
<dbReference type="STRING" id="123899.SAMEA3906487_02022"/>
<feature type="transmembrane region" description="Helical" evidence="9">
    <location>
        <begin position="187"/>
        <end position="213"/>
    </location>
</feature>
<dbReference type="PANTHER" id="PTHR11795:SF451">
    <property type="entry name" value="ABC TRANSPORTER PERMEASE PROTEIN"/>
    <property type="match status" value="1"/>
</dbReference>
<reference evidence="10 11" key="1">
    <citation type="submission" date="2016-04" db="EMBL/GenBank/DDBJ databases">
        <authorList>
            <consortium name="Pathogen Informatics"/>
        </authorList>
    </citation>
    <scope>NUCLEOTIDE SEQUENCE [LARGE SCALE GENOMIC DNA]</scope>
    <source>
        <strain evidence="10 11">H044680328</strain>
    </source>
</reference>
<feature type="transmembrane region" description="Helical" evidence="9">
    <location>
        <begin position="38"/>
        <end position="57"/>
    </location>
</feature>
<keyword evidence="2" id="KW-0813">Transport</keyword>
<dbReference type="OrthoDB" id="8888656at2"/>
<evidence type="ECO:0000256" key="9">
    <source>
        <dbReference type="SAM" id="Phobius"/>
    </source>
</evidence>
<proteinExistence type="inferred from homology"/>
<evidence type="ECO:0000256" key="6">
    <source>
        <dbReference type="ARBA" id="ARBA00022989"/>
    </source>
</evidence>
<evidence type="ECO:0000256" key="5">
    <source>
        <dbReference type="ARBA" id="ARBA00022970"/>
    </source>
</evidence>
<feature type="transmembrane region" description="Helical" evidence="9">
    <location>
        <begin position="12"/>
        <end position="31"/>
    </location>
</feature>
<feature type="transmembrane region" description="Helical" evidence="9">
    <location>
        <begin position="137"/>
        <end position="159"/>
    </location>
</feature>
<gene>
    <name evidence="10" type="primary">livH_8</name>
    <name evidence="10" type="ORF">SAMEA3906487_02022</name>
</gene>
<protein>
    <submittedName>
        <fullName evidence="10">ABC transporter inner membrane protein</fullName>
    </submittedName>
</protein>
<keyword evidence="7 9" id="KW-0472">Membrane</keyword>
<keyword evidence="5" id="KW-0029">Amino-acid transport</keyword>
<keyword evidence="6 9" id="KW-1133">Transmembrane helix</keyword>
<dbReference type="Pfam" id="PF02653">
    <property type="entry name" value="BPD_transp_2"/>
    <property type="match status" value="1"/>
</dbReference>
<feature type="transmembrane region" description="Helical" evidence="9">
    <location>
        <begin position="225"/>
        <end position="253"/>
    </location>
</feature>
<dbReference type="KEGG" id="btrm:SAMEA390648702022"/>
<dbReference type="InterPro" id="IPR001851">
    <property type="entry name" value="ABC_transp_permease"/>
</dbReference>